<evidence type="ECO:0000313" key="3">
    <source>
        <dbReference type="EMBL" id="KAA0193560.1"/>
    </source>
</evidence>
<dbReference type="InterPro" id="IPR039801">
    <property type="entry name" value="EPS8-like"/>
</dbReference>
<dbReference type="Pfam" id="PF22975">
    <property type="entry name" value="EPS8_2nd"/>
    <property type="match status" value="1"/>
</dbReference>
<dbReference type="Proteomes" id="UP000728185">
    <property type="component" value="Unassembled WGS sequence"/>
</dbReference>
<dbReference type="GO" id="GO:0035023">
    <property type="term" value="P:regulation of Rho protein signal transduction"/>
    <property type="evidence" value="ECO:0007669"/>
    <property type="project" value="TreeGrafter"/>
</dbReference>
<sequence>MTYVYPSDRTIDIKPSARSTTVQEIKRNNSSDYHSQSSEEVTLTATEQPEEPDIVARVINGDWLNAENILLNHCFDDVEENMERIREKVHKIASGLENHPVEDQTQKESSKKDSMLGQLVEQTNKDEEFRQVAEDFFQKLKFSLILLSRLSDHVNEPQAAVLVNQLFVLLSESVGYWRKSNTMFADFPRKIRQPLFPRYTIAFLELNLIGVHEKLLRELGPAWNDSREESPSLPVYVPIFKDGFQVIREQYEPTLFDYDKPGVDSISEVKFRQIFGPI</sequence>
<feature type="region of interest" description="Disordered" evidence="1">
    <location>
        <begin position="17"/>
        <end position="48"/>
    </location>
</feature>
<organism evidence="3 4">
    <name type="scientific">Fasciolopsis buskii</name>
    <dbReference type="NCBI Taxonomy" id="27845"/>
    <lineage>
        <taxon>Eukaryota</taxon>
        <taxon>Metazoa</taxon>
        <taxon>Spiralia</taxon>
        <taxon>Lophotrochozoa</taxon>
        <taxon>Platyhelminthes</taxon>
        <taxon>Trematoda</taxon>
        <taxon>Digenea</taxon>
        <taxon>Plagiorchiida</taxon>
        <taxon>Echinostomata</taxon>
        <taxon>Echinostomatoidea</taxon>
        <taxon>Fasciolidae</taxon>
        <taxon>Fasciolopsis</taxon>
    </lineage>
</organism>
<protein>
    <recommendedName>
        <fullName evidence="2">EPS8 spectrin-like domain-containing protein</fullName>
    </recommendedName>
</protein>
<dbReference type="GO" id="GO:0007266">
    <property type="term" value="P:Rho protein signal transduction"/>
    <property type="evidence" value="ECO:0007669"/>
    <property type="project" value="TreeGrafter"/>
</dbReference>
<dbReference type="GO" id="GO:0003779">
    <property type="term" value="F:actin binding"/>
    <property type="evidence" value="ECO:0007669"/>
    <property type="project" value="TreeGrafter"/>
</dbReference>
<reference evidence="3" key="1">
    <citation type="submission" date="2019-05" db="EMBL/GenBank/DDBJ databases">
        <title>Annotation for the trematode Fasciolopsis buski.</title>
        <authorList>
            <person name="Choi Y.-J."/>
        </authorList>
    </citation>
    <scope>NUCLEOTIDE SEQUENCE</scope>
    <source>
        <strain evidence="3">HT</strain>
        <tissue evidence="3">Whole worm</tissue>
    </source>
</reference>
<feature type="compositionally biased region" description="Polar residues" evidence="1">
    <location>
        <begin position="30"/>
        <end position="47"/>
    </location>
</feature>
<evidence type="ECO:0000259" key="2">
    <source>
        <dbReference type="Pfam" id="PF22975"/>
    </source>
</evidence>
<feature type="compositionally biased region" description="Basic and acidic residues" evidence="1">
    <location>
        <begin position="99"/>
        <end position="114"/>
    </location>
</feature>
<keyword evidence="4" id="KW-1185">Reference proteome</keyword>
<dbReference type="GO" id="GO:0005886">
    <property type="term" value="C:plasma membrane"/>
    <property type="evidence" value="ECO:0007669"/>
    <property type="project" value="TreeGrafter"/>
</dbReference>
<dbReference type="EMBL" id="LUCM01004957">
    <property type="protein sequence ID" value="KAA0193560.1"/>
    <property type="molecule type" value="Genomic_DNA"/>
</dbReference>
<gene>
    <name evidence="3" type="ORF">FBUS_07262</name>
</gene>
<dbReference type="AlphaFoldDB" id="A0A8E0VH73"/>
<dbReference type="PANTHER" id="PTHR12287">
    <property type="entry name" value="EPIDERMAL GROWTH FACTOR RECEPTOR KINASE SUBSTRATE EPS8-RELATED PROTEIN"/>
    <property type="match status" value="1"/>
</dbReference>
<evidence type="ECO:0000313" key="4">
    <source>
        <dbReference type="Proteomes" id="UP000728185"/>
    </source>
</evidence>
<dbReference type="OrthoDB" id="4680325at2759"/>
<feature type="domain" description="EPS8 spectrin-like" evidence="2">
    <location>
        <begin position="70"/>
        <end position="229"/>
    </location>
</feature>
<comment type="caution">
    <text evidence="3">The sequence shown here is derived from an EMBL/GenBank/DDBJ whole genome shotgun (WGS) entry which is preliminary data.</text>
</comment>
<proteinExistence type="predicted"/>
<dbReference type="PANTHER" id="PTHR12287:SF23">
    <property type="entry name" value="AROUSER, ISOFORM A-RELATED"/>
    <property type="match status" value="1"/>
</dbReference>
<name>A0A8E0VH73_9TREM</name>
<feature type="region of interest" description="Disordered" evidence="1">
    <location>
        <begin position="95"/>
        <end position="115"/>
    </location>
</feature>
<accession>A0A8E0VH73</accession>
<dbReference type="InterPro" id="IPR055093">
    <property type="entry name" value="EPS8_2nd"/>
</dbReference>
<evidence type="ECO:0000256" key="1">
    <source>
        <dbReference type="SAM" id="MobiDB-lite"/>
    </source>
</evidence>